<evidence type="ECO:0000313" key="2">
    <source>
        <dbReference type="EMBL" id="CAD5211120.1"/>
    </source>
</evidence>
<dbReference type="AlphaFoldDB" id="A0A811K6Y7"/>
<proteinExistence type="predicted"/>
<gene>
    <name evidence="2" type="ORF">BOKJ2_LOCUS3535</name>
</gene>
<name>A0A811K6Y7_9BILA</name>
<dbReference type="Proteomes" id="UP000783686">
    <property type="component" value="Unassembled WGS sequence"/>
</dbReference>
<evidence type="ECO:0000256" key="1">
    <source>
        <dbReference type="SAM" id="MobiDB-lite"/>
    </source>
</evidence>
<dbReference type="Proteomes" id="UP000614601">
    <property type="component" value="Unassembled WGS sequence"/>
</dbReference>
<organism evidence="2 3">
    <name type="scientific">Bursaphelenchus okinawaensis</name>
    <dbReference type="NCBI Taxonomy" id="465554"/>
    <lineage>
        <taxon>Eukaryota</taxon>
        <taxon>Metazoa</taxon>
        <taxon>Ecdysozoa</taxon>
        <taxon>Nematoda</taxon>
        <taxon>Chromadorea</taxon>
        <taxon>Rhabditida</taxon>
        <taxon>Tylenchina</taxon>
        <taxon>Tylenchomorpha</taxon>
        <taxon>Aphelenchoidea</taxon>
        <taxon>Aphelenchoididae</taxon>
        <taxon>Bursaphelenchus</taxon>
    </lineage>
</organism>
<comment type="caution">
    <text evidence="2">The sequence shown here is derived from an EMBL/GenBank/DDBJ whole genome shotgun (WGS) entry which is preliminary data.</text>
</comment>
<feature type="region of interest" description="Disordered" evidence="1">
    <location>
        <begin position="59"/>
        <end position="78"/>
    </location>
</feature>
<evidence type="ECO:0000313" key="3">
    <source>
        <dbReference type="Proteomes" id="UP000614601"/>
    </source>
</evidence>
<keyword evidence="3" id="KW-1185">Reference proteome</keyword>
<accession>A0A811K6Y7</accession>
<sequence>MAPAISNDDIEYTSADFCDFNKTRLEYKLLVAIHQLQYLRVNQSLRQSRSSVSLPVQFPKGDTFKTSPSEQHLQEGTLPMLRKTSLYPDSKGSHPTDTSKSHIVLTMREVTLPPLVTLKKVLRRKRHAHPTVLPSLLAGHAILAKVRTVN</sequence>
<dbReference type="EMBL" id="CAJFCW020000002">
    <property type="protein sequence ID" value="CAG9092709.1"/>
    <property type="molecule type" value="Genomic_DNA"/>
</dbReference>
<protein>
    <submittedName>
        <fullName evidence="2">Uncharacterized protein</fullName>
    </submittedName>
</protein>
<dbReference type="EMBL" id="CAJFDH010000002">
    <property type="protein sequence ID" value="CAD5211120.1"/>
    <property type="molecule type" value="Genomic_DNA"/>
</dbReference>
<reference evidence="2" key="1">
    <citation type="submission" date="2020-09" db="EMBL/GenBank/DDBJ databases">
        <authorList>
            <person name="Kikuchi T."/>
        </authorList>
    </citation>
    <scope>NUCLEOTIDE SEQUENCE</scope>
    <source>
        <strain evidence="2">SH1</strain>
    </source>
</reference>